<dbReference type="EMBL" id="NFFZ01000004">
    <property type="protein sequence ID" value="OTI63237.1"/>
    <property type="molecule type" value="Genomic_DNA"/>
</dbReference>
<proteinExistence type="predicted"/>
<reference evidence="1 2" key="1">
    <citation type="submission" date="2017-05" db="EMBL/GenBank/DDBJ databases">
        <authorList>
            <person name="Song R."/>
            <person name="Chenine A.L."/>
            <person name="Ruprecht R.M."/>
        </authorList>
    </citation>
    <scope>NUCLEOTIDE SEQUENCE [LARGE SCALE GENOMIC DNA]</scope>
    <source>
        <strain evidence="1 2">S567_C10_BS</strain>
    </source>
</reference>
<accession>A0A241XS46</accession>
<protein>
    <submittedName>
        <fullName evidence="1">Uncharacterized protein</fullName>
    </submittedName>
</protein>
<comment type="caution">
    <text evidence="1">The sequence shown here is derived from an EMBL/GenBank/DDBJ whole genome shotgun (WGS) entry which is preliminary data.</text>
</comment>
<evidence type="ECO:0000313" key="1">
    <source>
        <dbReference type="EMBL" id="OTI63237.1"/>
    </source>
</evidence>
<evidence type="ECO:0000313" key="2">
    <source>
        <dbReference type="Proteomes" id="UP000194857"/>
    </source>
</evidence>
<organism evidence="1 2">
    <name type="scientific">Pseudomonas aeruginosa</name>
    <dbReference type="NCBI Taxonomy" id="287"/>
    <lineage>
        <taxon>Bacteria</taxon>
        <taxon>Pseudomonadati</taxon>
        <taxon>Pseudomonadota</taxon>
        <taxon>Gammaproteobacteria</taxon>
        <taxon>Pseudomonadales</taxon>
        <taxon>Pseudomonadaceae</taxon>
        <taxon>Pseudomonas</taxon>
    </lineage>
</organism>
<sequence>MIVQSGLSIVGAIPIRAAVLEHRFALEGLAAIAVASEEEDPRKRVIGTSNQSDVVELYGWAQDITRHRDNSGWIYGVCLNPGRTRLFATDERTPTPGETLEVELSAGTVFRLDDYFTHWTQDSGPRLAAFIGPFAQPCDGLALAKLRNAIEQLAEGVYSLAPRVSGGFRVLLADECWATHDYESRSLMLLADAKASNADILCCAECDKPAAIIDHYWPYEQSANRCYDCK</sequence>
<name>A0A241XS46_PSEAI</name>
<dbReference type="Proteomes" id="UP000194857">
    <property type="component" value="Unassembled WGS sequence"/>
</dbReference>
<dbReference type="AlphaFoldDB" id="A0A241XS46"/>
<dbReference type="RefSeq" id="WP_065327457.1">
    <property type="nucleotide sequence ID" value="NZ_NFFZ01000004.1"/>
</dbReference>
<gene>
    <name evidence="1" type="ORF">CAZ10_10425</name>
</gene>